<dbReference type="EMBL" id="BAAAZI010000007">
    <property type="protein sequence ID" value="GAA4140147.1"/>
    <property type="molecule type" value="Genomic_DNA"/>
</dbReference>
<organism evidence="2 3">
    <name type="scientific">Sphingobacterium kyonggiense</name>
    <dbReference type="NCBI Taxonomy" id="714075"/>
    <lineage>
        <taxon>Bacteria</taxon>
        <taxon>Pseudomonadati</taxon>
        <taxon>Bacteroidota</taxon>
        <taxon>Sphingobacteriia</taxon>
        <taxon>Sphingobacteriales</taxon>
        <taxon>Sphingobacteriaceae</taxon>
        <taxon>Sphingobacterium</taxon>
    </lineage>
</organism>
<name>A0ABP7YRC3_9SPHI</name>
<dbReference type="InterPro" id="IPR001763">
    <property type="entry name" value="Rhodanese-like_dom"/>
</dbReference>
<protein>
    <recommendedName>
        <fullName evidence="1">Rhodanese domain-containing protein</fullName>
    </recommendedName>
</protein>
<reference evidence="3" key="1">
    <citation type="journal article" date="2019" name="Int. J. Syst. Evol. Microbiol.">
        <title>The Global Catalogue of Microorganisms (GCM) 10K type strain sequencing project: providing services to taxonomists for standard genome sequencing and annotation.</title>
        <authorList>
            <consortium name="The Broad Institute Genomics Platform"/>
            <consortium name="The Broad Institute Genome Sequencing Center for Infectious Disease"/>
            <person name="Wu L."/>
            <person name="Ma J."/>
        </authorList>
    </citation>
    <scope>NUCLEOTIDE SEQUENCE [LARGE SCALE GENOMIC DNA]</scope>
    <source>
        <strain evidence="3">JCM 16704</strain>
    </source>
</reference>
<dbReference type="Gene3D" id="3.40.250.10">
    <property type="entry name" value="Rhodanese-like domain"/>
    <property type="match status" value="1"/>
</dbReference>
<evidence type="ECO:0000259" key="1">
    <source>
        <dbReference type="PROSITE" id="PS50206"/>
    </source>
</evidence>
<dbReference type="RefSeq" id="WP_344674466.1">
    <property type="nucleotide sequence ID" value="NZ_BAAAZI010000007.1"/>
</dbReference>
<dbReference type="PROSITE" id="PS50206">
    <property type="entry name" value="RHODANESE_3"/>
    <property type="match status" value="1"/>
</dbReference>
<dbReference type="Proteomes" id="UP001500101">
    <property type="component" value="Unassembled WGS sequence"/>
</dbReference>
<sequence>MIQVLAYKEFQAKVNYEPVQLIDVRSAGEFQGGTINGAICLDVNSPAFIERVKDLINLDKPIYVFCRSGMRSNMAAGILNSLGATEIYDLEGGYINWKNHQ</sequence>
<keyword evidence="3" id="KW-1185">Reference proteome</keyword>
<dbReference type="SUPFAM" id="SSF52821">
    <property type="entry name" value="Rhodanese/Cell cycle control phosphatase"/>
    <property type="match status" value="1"/>
</dbReference>
<comment type="caution">
    <text evidence="2">The sequence shown here is derived from an EMBL/GenBank/DDBJ whole genome shotgun (WGS) entry which is preliminary data.</text>
</comment>
<feature type="domain" description="Rhodanese" evidence="1">
    <location>
        <begin position="15"/>
        <end position="101"/>
    </location>
</feature>
<gene>
    <name evidence="2" type="ORF">GCM10022216_19000</name>
</gene>
<dbReference type="PANTHER" id="PTHR43031">
    <property type="entry name" value="FAD-DEPENDENT OXIDOREDUCTASE"/>
    <property type="match status" value="1"/>
</dbReference>
<dbReference type="PANTHER" id="PTHR43031:SF16">
    <property type="entry name" value="OXIDOREDUCTASE"/>
    <property type="match status" value="1"/>
</dbReference>
<accession>A0ABP7YRC3</accession>
<dbReference type="CDD" id="cd00158">
    <property type="entry name" value="RHOD"/>
    <property type="match status" value="1"/>
</dbReference>
<dbReference type="InterPro" id="IPR050229">
    <property type="entry name" value="GlpE_sulfurtransferase"/>
</dbReference>
<dbReference type="Pfam" id="PF00581">
    <property type="entry name" value="Rhodanese"/>
    <property type="match status" value="1"/>
</dbReference>
<evidence type="ECO:0000313" key="2">
    <source>
        <dbReference type="EMBL" id="GAA4140147.1"/>
    </source>
</evidence>
<dbReference type="SMART" id="SM00450">
    <property type="entry name" value="RHOD"/>
    <property type="match status" value="1"/>
</dbReference>
<evidence type="ECO:0000313" key="3">
    <source>
        <dbReference type="Proteomes" id="UP001500101"/>
    </source>
</evidence>
<proteinExistence type="predicted"/>
<dbReference type="InterPro" id="IPR036873">
    <property type="entry name" value="Rhodanese-like_dom_sf"/>
</dbReference>